<keyword evidence="1 3" id="KW-0378">Hydrolase</keyword>
<reference evidence="3 4" key="1">
    <citation type="submission" date="2016-11" db="EMBL/GenBank/DDBJ databases">
        <title>A multilocus sequence analysis scheme for characterization of bacteria in the genus Thioclava.</title>
        <authorList>
            <person name="Liu Y."/>
            <person name="Shao Z."/>
        </authorList>
    </citation>
    <scope>NUCLEOTIDE SEQUENCE [LARGE SCALE GENOMIC DNA]</scope>
    <source>
        <strain evidence="3 4">11.10-0-13</strain>
    </source>
</reference>
<dbReference type="GO" id="GO:0016787">
    <property type="term" value="F:hydrolase activity"/>
    <property type="evidence" value="ECO:0007669"/>
    <property type="project" value="UniProtKB-KW"/>
</dbReference>
<dbReference type="EMBL" id="MPZS01000003">
    <property type="protein sequence ID" value="OOY11477.1"/>
    <property type="molecule type" value="Genomic_DNA"/>
</dbReference>
<sequence length="197" mass="21024">MGVSSSRGSFLTEGFKVSALILIDIQAGFEDPVWGERNNPQAEDRARDLLQKWRDSGSPIIHVRHVSTTPGSPLSGSGTEFKAQVQPLPGETIIEKSVNSAFIGTHLNDHLKELGANALTICGLTTPHCVSTTARMAANLGYKVRLVADACAAFTSNADVSFDDGPTLSAEEIHRSALAHLHGEFAQVCLSTQILSE</sequence>
<evidence type="ECO:0000259" key="2">
    <source>
        <dbReference type="Pfam" id="PF00857"/>
    </source>
</evidence>
<organism evidence="3 4">
    <name type="scientific">Thioclava marina</name>
    <dbReference type="NCBI Taxonomy" id="1915077"/>
    <lineage>
        <taxon>Bacteria</taxon>
        <taxon>Pseudomonadati</taxon>
        <taxon>Pseudomonadota</taxon>
        <taxon>Alphaproteobacteria</taxon>
        <taxon>Rhodobacterales</taxon>
        <taxon>Paracoccaceae</taxon>
        <taxon>Thioclava</taxon>
    </lineage>
</organism>
<proteinExistence type="predicted"/>
<dbReference type="PANTHER" id="PTHR43540">
    <property type="entry name" value="PEROXYUREIDOACRYLATE/UREIDOACRYLATE AMIDOHYDROLASE-RELATED"/>
    <property type="match status" value="1"/>
</dbReference>
<dbReference type="CDD" id="cd01014">
    <property type="entry name" value="nicotinamidase_related"/>
    <property type="match status" value="1"/>
</dbReference>
<accession>A0ABX3MJC0</accession>
<feature type="domain" description="Isochorismatase-like" evidence="2">
    <location>
        <begin position="18"/>
        <end position="189"/>
    </location>
</feature>
<dbReference type="PANTHER" id="PTHR43540:SF1">
    <property type="entry name" value="ISOCHORISMATASE HYDROLASE"/>
    <property type="match status" value="1"/>
</dbReference>
<dbReference type="Gene3D" id="3.40.50.850">
    <property type="entry name" value="Isochorismatase-like"/>
    <property type="match status" value="1"/>
</dbReference>
<gene>
    <name evidence="3" type="ORF">BMG00_16550</name>
</gene>
<evidence type="ECO:0000256" key="1">
    <source>
        <dbReference type="ARBA" id="ARBA00022801"/>
    </source>
</evidence>
<comment type="caution">
    <text evidence="3">The sequence shown here is derived from an EMBL/GenBank/DDBJ whole genome shotgun (WGS) entry which is preliminary data.</text>
</comment>
<dbReference type="InterPro" id="IPR050272">
    <property type="entry name" value="Isochorismatase-like_hydrls"/>
</dbReference>
<dbReference type="InterPro" id="IPR036380">
    <property type="entry name" value="Isochorismatase-like_sf"/>
</dbReference>
<dbReference type="Proteomes" id="UP000242224">
    <property type="component" value="Unassembled WGS sequence"/>
</dbReference>
<evidence type="ECO:0000313" key="3">
    <source>
        <dbReference type="EMBL" id="OOY11477.1"/>
    </source>
</evidence>
<protein>
    <submittedName>
        <fullName evidence="3">Cysteine hydrolase</fullName>
    </submittedName>
</protein>
<dbReference type="Pfam" id="PF00857">
    <property type="entry name" value="Isochorismatase"/>
    <property type="match status" value="1"/>
</dbReference>
<dbReference type="InterPro" id="IPR000868">
    <property type="entry name" value="Isochorismatase-like_dom"/>
</dbReference>
<keyword evidence="4" id="KW-1185">Reference proteome</keyword>
<dbReference type="SUPFAM" id="SSF52499">
    <property type="entry name" value="Isochorismatase-like hydrolases"/>
    <property type="match status" value="1"/>
</dbReference>
<name>A0ABX3MJC0_9RHOB</name>
<evidence type="ECO:0000313" key="4">
    <source>
        <dbReference type="Proteomes" id="UP000242224"/>
    </source>
</evidence>